<evidence type="ECO:0000313" key="2">
    <source>
        <dbReference type="Proteomes" id="UP000193067"/>
    </source>
</evidence>
<evidence type="ECO:0000313" key="1">
    <source>
        <dbReference type="EMBL" id="OSD05511.1"/>
    </source>
</evidence>
<dbReference type="EMBL" id="KZ084093">
    <property type="protein sequence ID" value="OSD05511.1"/>
    <property type="molecule type" value="Genomic_DNA"/>
</dbReference>
<proteinExistence type="predicted"/>
<dbReference type="Proteomes" id="UP000193067">
    <property type="component" value="Unassembled WGS sequence"/>
</dbReference>
<dbReference type="AlphaFoldDB" id="A0A1Y2IZ61"/>
<organism evidence="1 2">
    <name type="scientific">Trametes coccinea (strain BRFM310)</name>
    <name type="common">Pycnoporus coccineus</name>
    <dbReference type="NCBI Taxonomy" id="1353009"/>
    <lineage>
        <taxon>Eukaryota</taxon>
        <taxon>Fungi</taxon>
        <taxon>Dikarya</taxon>
        <taxon>Basidiomycota</taxon>
        <taxon>Agaricomycotina</taxon>
        <taxon>Agaricomycetes</taxon>
        <taxon>Polyporales</taxon>
        <taxon>Polyporaceae</taxon>
        <taxon>Trametes</taxon>
    </lineage>
</organism>
<sequence>MNHSVGVAFELAPGFLGRRRDEVESQLCLMRPEAPPATIATIVHRHTYYLASSTSFAICAPTPRTVGLCPLLHTRSVIRGAAHLPRIPALRTPSHAAQCRKCIKGTDCSTDCPRTQARGVVSAHPQSSYPHRPRPVACPCLLQHARRFVFSCSTSSAAAPGHHLTSAAVRLRWAAPHACAPMQRSSMVRTLLHSSPYVAPCQQCHAQPLSAHQACACLFGRASPYPCDPPLLVPGESLCLLRPFGPCSLWHALSDTRARFRPLRSHL</sequence>
<protein>
    <submittedName>
        <fullName evidence="1">Uncharacterized protein</fullName>
    </submittedName>
</protein>
<gene>
    <name evidence="1" type="ORF">PYCCODRAFT_1244398</name>
</gene>
<keyword evidence="2" id="KW-1185">Reference proteome</keyword>
<reference evidence="1 2" key="1">
    <citation type="journal article" date="2015" name="Biotechnol. Biofuels">
        <title>Enhanced degradation of softwood versus hardwood by the white-rot fungus Pycnoporus coccineus.</title>
        <authorList>
            <person name="Couturier M."/>
            <person name="Navarro D."/>
            <person name="Chevret D."/>
            <person name="Henrissat B."/>
            <person name="Piumi F."/>
            <person name="Ruiz-Duenas F.J."/>
            <person name="Martinez A.T."/>
            <person name="Grigoriev I.V."/>
            <person name="Riley R."/>
            <person name="Lipzen A."/>
            <person name="Berrin J.G."/>
            <person name="Master E.R."/>
            <person name="Rosso M.N."/>
        </authorList>
    </citation>
    <scope>NUCLEOTIDE SEQUENCE [LARGE SCALE GENOMIC DNA]</scope>
    <source>
        <strain evidence="1 2">BRFM310</strain>
    </source>
</reference>
<accession>A0A1Y2IZ61</accession>
<name>A0A1Y2IZ61_TRAC3</name>